<dbReference type="EMBL" id="JACXAC010000003">
    <property type="protein sequence ID" value="MBD2722576.1"/>
    <property type="molecule type" value="Genomic_DNA"/>
</dbReference>
<organism evidence="1 2">
    <name type="scientific">Hymenobacter armeniacus</name>
    <dbReference type="NCBI Taxonomy" id="2771358"/>
    <lineage>
        <taxon>Bacteria</taxon>
        <taxon>Pseudomonadati</taxon>
        <taxon>Bacteroidota</taxon>
        <taxon>Cytophagia</taxon>
        <taxon>Cytophagales</taxon>
        <taxon>Hymenobacteraceae</taxon>
        <taxon>Hymenobacter</taxon>
    </lineage>
</organism>
<sequence>MKVISTEFHNGHFWHRDQVTGVAKRLVFHNGSEVVVTVNSDQDLYPEDPQNIPYAELENPSQADEERAAYFASLTKKAEEKKGQYFEALRIMKRGEVLFFQISAGTVHTNGRKKRIVSWFEVELLEDLYLTRKTRTGAGTVADCKCVVRRELDQRLTFFEPVYAYSLNDAYSKTYVLYFNIFGKGTTNVYTHFYLGSQEAGPSEELLEKLRKFKKQEAARADSA</sequence>
<proteinExistence type="predicted"/>
<gene>
    <name evidence="1" type="ORF">IC234_10605</name>
</gene>
<comment type="caution">
    <text evidence="1">The sequence shown here is derived from an EMBL/GenBank/DDBJ whole genome shotgun (WGS) entry which is preliminary data.</text>
</comment>
<evidence type="ECO:0000313" key="1">
    <source>
        <dbReference type="EMBL" id="MBD2722576.1"/>
    </source>
</evidence>
<reference evidence="1 2" key="1">
    <citation type="submission" date="2020-09" db="EMBL/GenBank/DDBJ databases">
        <authorList>
            <person name="Kim M.K."/>
        </authorList>
    </citation>
    <scope>NUCLEOTIDE SEQUENCE [LARGE SCALE GENOMIC DNA]</scope>
    <source>
        <strain evidence="1 2">BT189</strain>
    </source>
</reference>
<name>A0ABR8JUJ3_9BACT</name>
<keyword evidence="2" id="KW-1185">Reference proteome</keyword>
<accession>A0ABR8JUJ3</accession>
<dbReference type="RefSeq" id="WP_190924293.1">
    <property type="nucleotide sequence ID" value="NZ_JACXAC010000003.1"/>
</dbReference>
<dbReference type="Proteomes" id="UP000606003">
    <property type="component" value="Unassembled WGS sequence"/>
</dbReference>
<protein>
    <submittedName>
        <fullName evidence="1">Uncharacterized protein</fullName>
    </submittedName>
</protein>
<evidence type="ECO:0000313" key="2">
    <source>
        <dbReference type="Proteomes" id="UP000606003"/>
    </source>
</evidence>